<keyword evidence="2" id="KW-0472">Membrane</keyword>
<evidence type="ECO:0000256" key="1">
    <source>
        <dbReference type="ARBA" id="ARBA00022481"/>
    </source>
</evidence>
<dbReference type="GO" id="GO:0015628">
    <property type="term" value="P:protein secretion by the type II secretion system"/>
    <property type="evidence" value="ECO:0007669"/>
    <property type="project" value="InterPro"/>
</dbReference>
<dbReference type="SUPFAM" id="SSF54523">
    <property type="entry name" value="Pili subunits"/>
    <property type="match status" value="1"/>
</dbReference>
<keyword evidence="2" id="KW-1133">Transmembrane helix</keyword>
<dbReference type="InterPro" id="IPR045584">
    <property type="entry name" value="Pilin-like"/>
</dbReference>
<dbReference type="EMBL" id="VUNS01000026">
    <property type="protein sequence ID" value="MST98938.1"/>
    <property type="molecule type" value="Genomic_DNA"/>
</dbReference>
<evidence type="ECO:0000256" key="2">
    <source>
        <dbReference type="SAM" id="Phobius"/>
    </source>
</evidence>
<dbReference type="Gene3D" id="3.30.700.10">
    <property type="entry name" value="Glycoprotein, Type 4 Pilin"/>
    <property type="match status" value="1"/>
</dbReference>
<protein>
    <submittedName>
        <fullName evidence="4">DUF1559 domain-containing protein</fullName>
    </submittedName>
</protein>
<dbReference type="PANTHER" id="PTHR30093:SF2">
    <property type="entry name" value="TYPE II SECRETION SYSTEM PROTEIN H"/>
    <property type="match status" value="1"/>
</dbReference>
<evidence type="ECO:0000259" key="3">
    <source>
        <dbReference type="Pfam" id="PF07596"/>
    </source>
</evidence>
<name>A0A844G956_9BACT</name>
<organism evidence="4 5">
    <name type="scientific">Victivallis lenta</name>
    <dbReference type="NCBI Taxonomy" id="2606640"/>
    <lineage>
        <taxon>Bacteria</taxon>
        <taxon>Pseudomonadati</taxon>
        <taxon>Lentisphaerota</taxon>
        <taxon>Lentisphaeria</taxon>
        <taxon>Victivallales</taxon>
        <taxon>Victivallaceae</taxon>
        <taxon>Victivallis</taxon>
    </lineage>
</organism>
<dbReference type="Proteomes" id="UP000435649">
    <property type="component" value="Unassembled WGS sequence"/>
</dbReference>
<dbReference type="PANTHER" id="PTHR30093">
    <property type="entry name" value="GENERAL SECRETION PATHWAY PROTEIN G"/>
    <property type="match status" value="1"/>
</dbReference>
<sequence length="257" mass="28301">MYQVNRKESVCFRSSAFRFFYIFSAGRGGGGHAPAYCRIRQFTLIELLVVIAIIAILAAMLLPALNKARENARTTQCVSNVRQLGTGVTMYANDNREQLPKTGKNSDGGATPWSLYASETIGLGRVSSYVGGPQICDGTDSRPRPLIFRCPSGNGDPEAWMHSSRRRTDYLFLRDSQTGNVCTSWSFTGLGRPLNKLSREMLIICSAGTTLLWRDAYISHSNREAPLFRANGSVRKIRAAEYQNGTGNGGMAKIDEL</sequence>
<accession>A0A844G956</accession>
<dbReference type="RefSeq" id="WP_106052688.1">
    <property type="nucleotide sequence ID" value="NZ_VUNS01000026.1"/>
</dbReference>
<evidence type="ECO:0000313" key="5">
    <source>
        <dbReference type="Proteomes" id="UP000435649"/>
    </source>
</evidence>
<feature type="transmembrane region" description="Helical" evidence="2">
    <location>
        <begin position="44"/>
        <end position="65"/>
    </location>
</feature>
<keyword evidence="1" id="KW-0488">Methylation</keyword>
<dbReference type="AlphaFoldDB" id="A0A844G956"/>
<dbReference type="InterPro" id="IPR012902">
    <property type="entry name" value="N_methyl_site"/>
</dbReference>
<proteinExistence type="predicted"/>
<dbReference type="InterPro" id="IPR011453">
    <property type="entry name" value="DUF1559"/>
</dbReference>
<dbReference type="PRINTS" id="PR00813">
    <property type="entry name" value="BCTERIALGSPG"/>
</dbReference>
<gene>
    <name evidence="4" type="ORF">FYJ85_18035</name>
</gene>
<comment type="caution">
    <text evidence="4">The sequence shown here is derived from an EMBL/GenBank/DDBJ whole genome shotgun (WGS) entry which is preliminary data.</text>
</comment>
<evidence type="ECO:0000313" key="4">
    <source>
        <dbReference type="EMBL" id="MST98938.1"/>
    </source>
</evidence>
<dbReference type="InterPro" id="IPR000983">
    <property type="entry name" value="Bac_GSPG_pilin"/>
</dbReference>
<dbReference type="NCBIfam" id="TIGR02532">
    <property type="entry name" value="IV_pilin_GFxxxE"/>
    <property type="match status" value="1"/>
</dbReference>
<keyword evidence="5" id="KW-1185">Reference proteome</keyword>
<dbReference type="GO" id="GO:0015627">
    <property type="term" value="C:type II protein secretion system complex"/>
    <property type="evidence" value="ECO:0007669"/>
    <property type="project" value="InterPro"/>
</dbReference>
<keyword evidence="2" id="KW-0812">Transmembrane</keyword>
<reference evidence="4 5" key="1">
    <citation type="submission" date="2019-08" db="EMBL/GenBank/DDBJ databases">
        <title>In-depth cultivation of the pig gut microbiome towards novel bacterial diversity and tailored functional studies.</title>
        <authorList>
            <person name="Wylensek D."/>
            <person name="Hitch T.C.A."/>
            <person name="Clavel T."/>
        </authorList>
    </citation>
    <scope>NUCLEOTIDE SEQUENCE [LARGE SCALE GENOMIC DNA]</scope>
    <source>
        <strain evidence="4 5">BBE-744-WT-12</strain>
    </source>
</reference>
<dbReference type="Pfam" id="PF07596">
    <property type="entry name" value="SBP_bac_10"/>
    <property type="match status" value="1"/>
</dbReference>
<feature type="domain" description="DUF1559" evidence="3">
    <location>
        <begin position="67"/>
        <end position="113"/>
    </location>
</feature>